<proteinExistence type="predicted"/>
<dbReference type="EMBL" id="GEDV01010737">
    <property type="protein sequence ID" value="JAP77820.1"/>
    <property type="molecule type" value="Transcribed_RNA"/>
</dbReference>
<dbReference type="InterPro" id="IPR013083">
    <property type="entry name" value="Znf_RING/FYVE/PHD"/>
</dbReference>
<dbReference type="InterPro" id="IPR017907">
    <property type="entry name" value="Znf_RING_CS"/>
</dbReference>
<dbReference type="GO" id="GO:0008270">
    <property type="term" value="F:zinc ion binding"/>
    <property type="evidence" value="ECO:0007669"/>
    <property type="project" value="UniProtKB-KW"/>
</dbReference>
<evidence type="ECO:0000256" key="5">
    <source>
        <dbReference type="SAM" id="MobiDB-lite"/>
    </source>
</evidence>
<dbReference type="Gene3D" id="3.30.40.10">
    <property type="entry name" value="Zinc/RING finger domain, C3HC4 (zinc finger)"/>
    <property type="match status" value="1"/>
</dbReference>
<keyword evidence="2 4" id="KW-0863">Zinc-finger</keyword>
<evidence type="ECO:0000256" key="4">
    <source>
        <dbReference type="PROSITE-ProRule" id="PRU00175"/>
    </source>
</evidence>
<reference evidence="7" key="1">
    <citation type="journal article" date="2016" name="Ticks Tick Borne Dis.">
        <title>De novo assembly and annotation of the salivary gland transcriptome of Rhipicephalus appendiculatus male and female ticks during blood feeding.</title>
        <authorList>
            <person name="de Castro M.H."/>
            <person name="de Klerk D."/>
            <person name="Pienaar R."/>
            <person name="Latif A.A."/>
            <person name="Rees D.J."/>
            <person name="Mans B.J."/>
        </authorList>
    </citation>
    <scope>NUCLEOTIDE SEQUENCE</scope>
    <source>
        <tissue evidence="7">Salivary glands</tissue>
    </source>
</reference>
<dbReference type="PROSITE" id="PS00518">
    <property type="entry name" value="ZF_RING_1"/>
    <property type="match status" value="1"/>
</dbReference>
<name>A0A131YH58_RHIAP</name>
<evidence type="ECO:0000256" key="3">
    <source>
        <dbReference type="ARBA" id="ARBA00022833"/>
    </source>
</evidence>
<organism evidence="7">
    <name type="scientific">Rhipicephalus appendiculatus</name>
    <name type="common">Brown ear tick</name>
    <dbReference type="NCBI Taxonomy" id="34631"/>
    <lineage>
        <taxon>Eukaryota</taxon>
        <taxon>Metazoa</taxon>
        <taxon>Ecdysozoa</taxon>
        <taxon>Arthropoda</taxon>
        <taxon>Chelicerata</taxon>
        <taxon>Arachnida</taxon>
        <taxon>Acari</taxon>
        <taxon>Parasitiformes</taxon>
        <taxon>Ixodida</taxon>
        <taxon>Ixodoidea</taxon>
        <taxon>Ixodidae</taxon>
        <taxon>Rhipicephalinae</taxon>
        <taxon>Rhipicephalus</taxon>
        <taxon>Rhipicephalus</taxon>
    </lineage>
</organism>
<evidence type="ECO:0000313" key="7">
    <source>
        <dbReference type="EMBL" id="JAP77820.1"/>
    </source>
</evidence>
<evidence type="ECO:0000256" key="2">
    <source>
        <dbReference type="ARBA" id="ARBA00022771"/>
    </source>
</evidence>
<accession>A0A131YH58</accession>
<feature type="region of interest" description="Disordered" evidence="5">
    <location>
        <begin position="115"/>
        <end position="146"/>
    </location>
</feature>
<dbReference type="PROSITE" id="PS50089">
    <property type="entry name" value="ZF_RING_2"/>
    <property type="match status" value="1"/>
</dbReference>
<evidence type="ECO:0000259" key="6">
    <source>
        <dbReference type="PROSITE" id="PS50089"/>
    </source>
</evidence>
<dbReference type="InterPro" id="IPR001841">
    <property type="entry name" value="Znf_RING"/>
</dbReference>
<feature type="domain" description="RING-type" evidence="6">
    <location>
        <begin position="12"/>
        <end position="55"/>
    </location>
</feature>
<dbReference type="SUPFAM" id="SSF57850">
    <property type="entry name" value="RING/U-box"/>
    <property type="match status" value="1"/>
</dbReference>
<keyword evidence="1" id="KW-0479">Metal-binding</keyword>
<protein>
    <submittedName>
        <fullName evidence="7">Interleukin 1 signal transducer</fullName>
    </submittedName>
</protein>
<evidence type="ECO:0000256" key="1">
    <source>
        <dbReference type="ARBA" id="ARBA00022723"/>
    </source>
</evidence>
<keyword evidence="3" id="KW-0862">Zinc</keyword>
<dbReference type="SMART" id="SM00184">
    <property type="entry name" value="RING"/>
    <property type="match status" value="1"/>
</dbReference>
<sequence length="146" mass="16289">MNRTDYDTAFSCPVCLGPSQNMVFGLCQHFVCATCLYEPVDESLKAALHCCPICKAKNAFPDYCPDIPETTKQLMNIAGVVKCPRKRCGEEMWTWEEKEHEKSCRGVVRRTAARCCGSPGSASTSQKSNTRQSKRKRSKSSIAVRN</sequence>
<dbReference type="AlphaFoldDB" id="A0A131YH58"/>